<evidence type="ECO:0000256" key="1">
    <source>
        <dbReference type="ARBA" id="ARBA00022722"/>
    </source>
</evidence>
<organism evidence="6 7">
    <name type="scientific">Physocladia obscura</name>
    <dbReference type="NCBI Taxonomy" id="109957"/>
    <lineage>
        <taxon>Eukaryota</taxon>
        <taxon>Fungi</taxon>
        <taxon>Fungi incertae sedis</taxon>
        <taxon>Chytridiomycota</taxon>
        <taxon>Chytridiomycota incertae sedis</taxon>
        <taxon>Chytridiomycetes</taxon>
        <taxon>Chytridiales</taxon>
        <taxon>Chytriomycetaceae</taxon>
        <taxon>Physocladia</taxon>
    </lineage>
</organism>
<evidence type="ECO:0000256" key="4">
    <source>
        <dbReference type="SAM" id="MobiDB-lite"/>
    </source>
</evidence>
<dbReference type="SMART" id="SM00479">
    <property type="entry name" value="EXOIII"/>
    <property type="match status" value="1"/>
</dbReference>
<dbReference type="EMBL" id="JADGJH010000045">
    <property type="protein sequence ID" value="KAJ3140825.1"/>
    <property type="molecule type" value="Genomic_DNA"/>
</dbReference>
<sequence>MQTQQYRYLAVLDFEATCIDTGTIQPQEIIEFPVVVLDTELGGAVVSEFHQYVRPQHHTRLSAFCTRLTGIEQHTVDAADGFEAVWAAFLRFVADRRLTELNTLFVTCGDWDLKTMLPAQLRLLVSPDAGTPEATSPLVLRRWCNIKTAVNKHANVSLKGMPSLLAHFNLPLKGRHHSGIDDSRNIAAIAQKLLEEGYVFASTVGPKPSREKFSAQTASQQPQKQRQHNAPPINQKLLKNLPRKSPPPPDCGPIIDIGANLSHRPFDESTLPDVLRRAKTANVSHIIITGTNLKASKDAVAICRKYNANFDANHPYPRLYCTVGVHPHDASKALQSPHIVDELETLIISSKDVVVAVGECGLDFDRNFSTPKDQEDMFLKQCRLSQKLEMPLFLHERSAHERFMEIVKIVNSETAVIGSKNLFGVVHCYTGETELHLSACLAAGFHIGITGWVTDERPGRGAGLASIVNKVPLDRLMIETDAPFLKPRNVKPAPPGCEPELLGYVAVKLAELYGVDAKVATETTENLRSKAVSRNSAGGQLIKHTIRMNTGVQSASKDGEQARTGAKVE</sequence>
<dbReference type="PANTHER" id="PTHR23044:SF61">
    <property type="entry name" value="3'-5' EXORIBONUCLEASE 1-RELATED"/>
    <property type="match status" value="1"/>
</dbReference>
<evidence type="ECO:0000256" key="2">
    <source>
        <dbReference type="ARBA" id="ARBA00022801"/>
    </source>
</evidence>
<feature type="compositionally biased region" description="Polar residues" evidence="4">
    <location>
        <begin position="214"/>
        <end position="224"/>
    </location>
</feature>
<dbReference type="GO" id="GO:0003676">
    <property type="term" value="F:nucleic acid binding"/>
    <property type="evidence" value="ECO:0007669"/>
    <property type="project" value="InterPro"/>
</dbReference>
<feature type="region of interest" description="Disordered" evidence="4">
    <location>
        <begin position="205"/>
        <end position="231"/>
    </location>
</feature>
<dbReference type="InterPro" id="IPR032466">
    <property type="entry name" value="Metal_Hydrolase"/>
</dbReference>
<feature type="region of interest" description="Disordered" evidence="4">
    <location>
        <begin position="550"/>
        <end position="569"/>
    </location>
</feature>
<reference evidence="6" key="1">
    <citation type="submission" date="2020-05" db="EMBL/GenBank/DDBJ databases">
        <title>Phylogenomic resolution of chytrid fungi.</title>
        <authorList>
            <person name="Stajich J.E."/>
            <person name="Amses K."/>
            <person name="Simmons R."/>
            <person name="Seto K."/>
            <person name="Myers J."/>
            <person name="Bonds A."/>
            <person name="Quandt C.A."/>
            <person name="Barry K."/>
            <person name="Liu P."/>
            <person name="Grigoriev I."/>
            <person name="Longcore J.E."/>
            <person name="James T.Y."/>
        </authorList>
    </citation>
    <scope>NUCLEOTIDE SEQUENCE</scope>
    <source>
        <strain evidence="6">JEL0513</strain>
    </source>
</reference>
<keyword evidence="2" id="KW-0378">Hydrolase</keyword>
<dbReference type="Gene3D" id="3.30.420.10">
    <property type="entry name" value="Ribonuclease H-like superfamily/Ribonuclease H"/>
    <property type="match status" value="1"/>
</dbReference>
<gene>
    <name evidence="6" type="ORF">HK100_008996</name>
</gene>
<protein>
    <recommendedName>
        <fullName evidence="5">Exonuclease domain-containing protein</fullName>
    </recommendedName>
</protein>
<proteinExistence type="predicted"/>
<keyword evidence="7" id="KW-1185">Reference proteome</keyword>
<evidence type="ECO:0000313" key="7">
    <source>
        <dbReference type="Proteomes" id="UP001211907"/>
    </source>
</evidence>
<dbReference type="InterPro" id="IPR018228">
    <property type="entry name" value="DNase_TatD-rel_CS"/>
</dbReference>
<dbReference type="InterPro" id="IPR036397">
    <property type="entry name" value="RNaseH_sf"/>
</dbReference>
<dbReference type="SUPFAM" id="SSF51556">
    <property type="entry name" value="Metallo-dependent hydrolases"/>
    <property type="match status" value="1"/>
</dbReference>
<dbReference type="SUPFAM" id="SSF53098">
    <property type="entry name" value="Ribonuclease H-like"/>
    <property type="match status" value="1"/>
</dbReference>
<dbReference type="PANTHER" id="PTHR23044">
    <property type="entry name" value="3'-5' EXONUCLEASE ERI1-RELATED"/>
    <property type="match status" value="1"/>
</dbReference>
<evidence type="ECO:0000259" key="5">
    <source>
        <dbReference type="SMART" id="SM00479"/>
    </source>
</evidence>
<dbReference type="InterPro" id="IPR051274">
    <property type="entry name" value="3-5_Exoribonuclease"/>
</dbReference>
<dbReference type="CDD" id="cd01310">
    <property type="entry name" value="TatD_DNAse"/>
    <property type="match status" value="1"/>
</dbReference>
<dbReference type="AlphaFoldDB" id="A0AAD5TAS3"/>
<dbReference type="InterPro" id="IPR001130">
    <property type="entry name" value="TatD-like"/>
</dbReference>
<keyword evidence="3" id="KW-0269">Exonuclease</keyword>
<dbReference type="Pfam" id="PF00929">
    <property type="entry name" value="RNase_T"/>
    <property type="match status" value="1"/>
</dbReference>
<dbReference type="InterPro" id="IPR012337">
    <property type="entry name" value="RNaseH-like_sf"/>
</dbReference>
<dbReference type="Pfam" id="PF01026">
    <property type="entry name" value="TatD_DNase"/>
    <property type="match status" value="1"/>
</dbReference>
<feature type="compositionally biased region" description="Basic and acidic residues" evidence="4">
    <location>
        <begin position="557"/>
        <end position="569"/>
    </location>
</feature>
<dbReference type="PROSITE" id="PS01090">
    <property type="entry name" value="TATD_2"/>
    <property type="match status" value="1"/>
</dbReference>
<dbReference type="CDD" id="cd06133">
    <property type="entry name" value="ERI-1_3'hExo_like"/>
    <property type="match status" value="1"/>
</dbReference>
<dbReference type="InterPro" id="IPR047201">
    <property type="entry name" value="ERI-1_3'hExo-like"/>
</dbReference>
<accession>A0AAD5TAS3</accession>
<dbReference type="InterPro" id="IPR013520">
    <property type="entry name" value="Ribonucl_H"/>
</dbReference>
<keyword evidence="1" id="KW-0540">Nuclease</keyword>
<evidence type="ECO:0000256" key="3">
    <source>
        <dbReference type="ARBA" id="ARBA00022839"/>
    </source>
</evidence>
<dbReference type="Proteomes" id="UP001211907">
    <property type="component" value="Unassembled WGS sequence"/>
</dbReference>
<dbReference type="GO" id="GO:0000175">
    <property type="term" value="F:3'-5'-RNA exonuclease activity"/>
    <property type="evidence" value="ECO:0007669"/>
    <property type="project" value="InterPro"/>
</dbReference>
<dbReference type="Gene3D" id="3.20.20.140">
    <property type="entry name" value="Metal-dependent hydrolases"/>
    <property type="match status" value="1"/>
</dbReference>
<evidence type="ECO:0000313" key="6">
    <source>
        <dbReference type="EMBL" id="KAJ3140825.1"/>
    </source>
</evidence>
<comment type="caution">
    <text evidence="6">The sequence shown here is derived from an EMBL/GenBank/DDBJ whole genome shotgun (WGS) entry which is preliminary data.</text>
</comment>
<name>A0AAD5TAS3_9FUNG</name>
<feature type="domain" description="Exonuclease" evidence="5">
    <location>
        <begin position="8"/>
        <end position="199"/>
    </location>
</feature>